<dbReference type="InterPro" id="IPR016024">
    <property type="entry name" value="ARM-type_fold"/>
</dbReference>
<dbReference type="AlphaFoldDB" id="A0AAN8WEH0"/>
<comment type="caution">
    <text evidence="3">The sequence shown here is derived from an EMBL/GenBank/DDBJ whole genome shotgun (WGS) entry which is preliminary data.</text>
</comment>
<dbReference type="PANTHER" id="PTHR35918:SF1">
    <property type="entry name" value="BTB DOMAIN-CONTAINING PROTEIN"/>
    <property type="match status" value="1"/>
</dbReference>
<dbReference type="SUPFAM" id="SSF54695">
    <property type="entry name" value="POZ domain"/>
    <property type="match status" value="2"/>
</dbReference>
<reference evidence="3 4" key="1">
    <citation type="submission" date="2023-12" db="EMBL/GenBank/DDBJ databases">
        <title>A high-quality genome assembly for Dillenia turbinata (Dilleniales).</title>
        <authorList>
            <person name="Chanderbali A."/>
        </authorList>
    </citation>
    <scope>NUCLEOTIDE SEQUENCE [LARGE SCALE GENOMIC DNA]</scope>
    <source>
        <strain evidence="3">LSX21</strain>
        <tissue evidence="3">Leaf</tissue>
    </source>
</reference>
<gene>
    <name evidence="3" type="ORF">RJ641_000714</name>
</gene>
<keyword evidence="4" id="KW-1185">Reference proteome</keyword>
<dbReference type="Pfam" id="PF00651">
    <property type="entry name" value="BTB"/>
    <property type="match status" value="1"/>
</dbReference>
<dbReference type="Proteomes" id="UP001370490">
    <property type="component" value="Unassembled WGS sequence"/>
</dbReference>
<accession>A0AAN8WEH0</accession>
<evidence type="ECO:0000313" key="4">
    <source>
        <dbReference type="Proteomes" id="UP001370490"/>
    </source>
</evidence>
<dbReference type="CDD" id="cd18186">
    <property type="entry name" value="BTB_POZ_ZBTB_KLHL-like"/>
    <property type="match status" value="1"/>
</dbReference>
<dbReference type="Pfam" id="PF26522">
    <property type="entry name" value="ARM_6"/>
    <property type="match status" value="1"/>
</dbReference>
<evidence type="ECO:0000256" key="1">
    <source>
        <dbReference type="ARBA" id="ARBA00004906"/>
    </source>
</evidence>
<dbReference type="PROSITE" id="PS50097">
    <property type="entry name" value="BTB"/>
    <property type="match status" value="1"/>
</dbReference>
<dbReference type="SUPFAM" id="SSF48371">
    <property type="entry name" value="ARM repeat"/>
    <property type="match status" value="1"/>
</dbReference>
<feature type="domain" description="BTB" evidence="2">
    <location>
        <begin position="845"/>
        <end position="926"/>
    </location>
</feature>
<evidence type="ECO:0000313" key="3">
    <source>
        <dbReference type="EMBL" id="KAK6947241.1"/>
    </source>
</evidence>
<dbReference type="InterPro" id="IPR011333">
    <property type="entry name" value="SKP1/BTB/POZ_sf"/>
</dbReference>
<evidence type="ECO:0000259" key="2">
    <source>
        <dbReference type="PROSITE" id="PS50097"/>
    </source>
</evidence>
<name>A0AAN8WEH0_9MAGN</name>
<dbReference type="EMBL" id="JBAMMX010000001">
    <property type="protein sequence ID" value="KAK6947241.1"/>
    <property type="molecule type" value="Genomic_DNA"/>
</dbReference>
<proteinExistence type="predicted"/>
<dbReference type="InterPro" id="IPR044953">
    <property type="entry name" value="At1g04390-like"/>
</dbReference>
<protein>
    <submittedName>
        <fullName evidence="3">BTB/POZ domain</fullName>
    </submittedName>
</protein>
<dbReference type="Gene3D" id="3.30.710.10">
    <property type="entry name" value="Potassium Channel Kv1.1, Chain A"/>
    <property type="match status" value="2"/>
</dbReference>
<comment type="pathway">
    <text evidence="1">Protein modification; protein ubiquitination.</text>
</comment>
<dbReference type="InterPro" id="IPR000210">
    <property type="entry name" value="BTB/POZ_dom"/>
</dbReference>
<organism evidence="3 4">
    <name type="scientific">Dillenia turbinata</name>
    <dbReference type="NCBI Taxonomy" id="194707"/>
    <lineage>
        <taxon>Eukaryota</taxon>
        <taxon>Viridiplantae</taxon>
        <taxon>Streptophyta</taxon>
        <taxon>Embryophyta</taxon>
        <taxon>Tracheophyta</taxon>
        <taxon>Spermatophyta</taxon>
        <taxon>Magnoliopsida</taxon>
        <taxon>eudicotyledons</taxon>
        <taxon>Gunneridae</taxon>
        <taxon>Pentapetalae</taxon>
        <taxon>Dilleniales</taxon>
        <taxon>Dilleniaceae</taxon>
        <taxon>Dillenia</taxon>
    </lineage>
</organism>
<dbReference type="PANTHER" id="PTHR35918">
    <property type="entry name" value="OS06G0674800 PROTEIN"/>
    <property type="match status" value="1"/>
</dbReference>
<dbReference type="SMART" id="SM00225">
    <property type="entry name" value="BTB"/>
    <property type="match status" value="1"/>
</dbReference>
<sequence length="1040" mass="117122">MSLHVKICLSDEKFTWEPMRFLDRMKGVDAKFALVVLMGDKGELITIQQNIFLGALTLLMHGCCDCRERKWQCTDIEIQKLVVRSISAFADSLSKEMFQHPLVKDSLGDILWALEGILRLKNEAVLSMAAKVTAKLVSILPSIMLRSHVLDLVYPLSSLLSFDRLEVSVSCAIALNLILKNLAVKQSNEVWPFLEETDAVVHVVRNIKEFSGGTRSVEYIKEMVSLLSTILWWWPLSRYPVWSDAKLMSILEALLAMPDISVRLAVLLLYSAIALCGIGAKKILENGNSIQLMIDCMGSLQPYSVRIEAFKLAQHLVISEQGCLEMMRLCCEPFVTAIISGMSGWSLQSEKIANDQLSLLMEACRLAQITRWPGEHHKFFWKLRIEIVLVSLLVKNSCTAQQRHHLSLTEQLVIARKGLQTNFLPALRPFIWDILGWMATHCGEDFNPTSYGNAVCIKLLLTCACLVFADSILKGRQIHQNCVNSLRSEPASRAVLLLINSRCTYIASESKTILCEVLRPKGVEYVQCILDSLKSMIFEDKLRMHDNLQAVIDLIGLICCSSLSGYSNFISEGKGIKMVLTLIRWCLNNHLEFKRQSIAPHLHYYSGTRTCCCVISEDWEGKNLLLFLGLWGLVEILHQSPGNGYSEILGGQLECSKAQLIGELEQICCSSCPPGPKMFSACILSYFGVHGFPSKLGKRIGKALCSEEFSDIQFILRNGELLNTHGVILVVRCQSLLPNTEFPIDQEKTDGSARKDNQMCKKNRKEVRLSTHVDPAALLKLLEYIYLGYSKVAEKDLLKQLRTLARHCNLQPLLQLHYGRSPKWGAPFPSYDLSAALGPAGHHFSDVILEAKEMEAMLWTCSVCSLLSPHIHVHKVILCSSCDYLHALFQSGMQESHSPTIKVPICWGALVKLVHWFYSDELPYPVSGCLWENMDPDERLRELKPYAELCWLAEFWFLEEVQEECVRIITSRLDSTGHLAVKIVQIAADLSQWKLVEVAANHLAPLYRSLRESGDLETLDLELVEIIRAASVRFFQGKCS</sequence>
<dbReference type="InterPro" id="IPR059007">
    <property type="entry name" value="ARM_At1g04390"/>
</dbReference>